<evidence type="ECO:0000256" key="2">
    <source>
        <dbReference type="ARBA" id="ARBA00024764"/>
    </source>
</evidence>
<evidence type="ECO:0000256" key="1">
    <source>
        <dbReference type="ARBA" id="ARBA00008720"/>
    </source>
</evidence>
<proteinExistence type="inferred from homology"/>
<keyword evidence="6" id="KW-1185">Reference proteome</keyword>
<evidence type="ECO:0000313" key="6">
    <source>
        <dbReference type="Proteomes" id="UP000243547"/>
    </source>
</evidence>
<name>A0A1M6KMH8_9FIRM</name>
<dbReference type="OrthoDB" id="6392at2"/>
<feature type="coiled-coil region" evidence="4">
    <location>
        <begin position="55"/>
        <end position="82"/>
    </location>
</feature>
<reference evidence="6" key="1">
    <citation type="submission" date="2016-11" db="EMBL/GenBank/DDBJ databases">
        <authorList>
            <person name="Varghese N."/>
            <person name="Submissions S."/>
        </authorList>
    </citation>
    <scope>NUCLEOTIDE SEQUENCE [LARGE SCALE GENOMIC DNA]</scope>
    <source>
        <strain evidence="6">DSM 14826</strain>
    </source>
</reference>
<evidence type="ECO:0000313" key="5">
    <source>
        <dbReference type="EMBL" id="SHJ60163.1"/>
    </source>
</evidence>
<dbReference type="Pfam" id="PF04297">
    <property type="entry name" value="UPF0122"/>
    <property type="match status" value="1"/>
</dbReference>
<comment type="function">
    <text evidence="2 3">Might take part in the signal recognition particle (SRP) pathway. This is inferred from the conservation of its genetic proximity to ftsY/ffh. May be a regulatory protein.</text>
</comment>
<dbReference type="AlphaFoldDB" id="A0A1M6KMH8"/>
<dbReference type="PANTHER" id="PTHR40083">
    <property type="entry name" value="UPF0122 PROTEIN CBO2450/CLC_2298"/>
    <property type="match status" value="1"/>
</dbReference>
<sequence>MLEKITHLNELFDIYGQLLTTKQKRIFELYYHEDLSLGEIAEEEEISRQAVYDTLKRVAHLLENYERVLQIQKQKKENYELIRKMELAIEKKDFNGIKGLLEILKENMR</sequence>
<dbReference type="NCBIfam" id="NF045758">
    <property type="entry name" value="YlxM"/>
    <property type="match status" value="1"/>
</dbReference>
<keyword evidence="4" id="KW-0175">Coiled coil</keyword>
<gene>
    <name evidence="5" type="ORF">SAMN02745227_00179</name>
</gene>
<organism evidence="5 6">
    <name type="scientific">Anaerobranca californiensis DSM 14826</name>
    <dbReference type="NCBI Taxonomy" id="1120989"/>
    <lineage>
        <taxon>Bacteria</taxon>
        <taxon>Bacillati</taxon>
        <taxon>Bacillota</taxon>
        <taxon>Clostridia</taxon>
        <taxon>Eubacteriales</taxon>
        <taxon>Proteinivoracaceae</taxon>
        <taxon>Anaerobranca</taxon>
    </lineage>
</organism>
<dbReference type="HAMAP" id="MF_00245">
    <property type="entry name" value="UPF0122"/>
    <property type="match status" value="1"/>
</dbReference>
<protein>
    <recommendedName>
        <fullName evidence="3">UPF0122 protein SAMN02745227_00179</fullName>
    </recommendedName>
</protein>
<dbReference type="InterPro" id="IPR013324">
    <property type="entry name" value="RNA_pol_sigma_r3/r4-like"/>
</dbReference>
<dbReference type="Gene3D" id="1.10.10.10">
    <property type="entry name" value="Winged helix-like DNA-binding domain superfamily/Winged helix DNA-binding domain"/>
    <property type="match status" value="1"/>
</dbReference>
<dbReference type="PANTHER" id="PTHR40083:SF1">
    <property type="entry name" value="UPF0122 PROTEIN YLXM"/>
    <property type="match status" value="1"/>
</dbReference>
<dbReference type="InterPro" id="IPR007394">
    <property type="entry name" value="UPF0122"/>
</dbReference>
<dbReference type="RefSeq" id="WP_072905437.1">
    <property type="nucleotide sequence ID" value="NZ_FRAI01000005.1"/>
</dbReference>
<accession>A0A1M6KMH8</accession>
<evidence type="ECO:0000256" key="4">
    <source>
        <dbReference type="SAM" id="Coils"/>
    </source>
</evidence>
<dbReference type="InterPro" id="IPR054831">
    <property type="entry name" value="UPF0122_fam_protein"/>
</dbReference>
<dbReference type="InterPro" id="IPR036388">
    <property type="entry name" value="WH-like_DNA-bd_sf"/>
</dbReference>
<comment type="similarity">
    <text evidence="1 3">Belongs to the UPF0122 family.</text>
</comment>
<dbReference type="STRING" id="1120989.SAMN02745227_00179"/>
<dbReference type="Proteomes" id="UP000243547">
    <property type="component" value="Unassembled WGS sequence"/>
</dbReference>
<evidence type="ECO:0000256" key="3">
    <source>
        <dbReference type="HAMAP-Rule" id="MF_00245"/>
    </source>
</evidence>
<dbReference type="SUPFAM" id="SSF88659">
    <property type="entry name" value="Sigma3 and sigma4 domains of RNA polymerase sigma factors"/>
    <property type="match status" value="1"/>
</dbReference>
<dbReference type="EMBL" id="FRAI01000005">
    <property type="protein sequence ID" value="SHJ60163.1"/>
    <property type="molecule type" value="Genomic_DNA"/>
</dbReference>